<name>A0A0B6XXS4_9EUPU</name>
<reference evidence="1" key="1">
    <citation type="submission" date="2014-12" db="EMBL/GenBank/DDBJ databases">
        <title>Insight into the proteome of Arion vulgaris.</title>
        <authorList>
            <person name="Aradska J."/>
            <person name="Bulat T."/>
            <person name="Smidak R."/>
            <person name="Sarate P."/>
            <person name="Gangsoo J."/>
            <person name="Sialana F."/>
            <person name="Bilban M."/>
            <person name="Lubec G."/>
        </authorList>
    </citation>
    <scope>NUCLEOTIDE SEQUENCE</scope>
    <source>
        <tissue evidence="1">Skin</tissue>
    </source>
</reference>
<gene>
    <name evidence="1" type="primary">ORF5385</name>
</gene>
<protein>
    <submittedName>
        <fullName evidence="1">Uncharacterized protein</fullName>
    </submittedName>
</protein>
<feature type="non-terminal residue" evidence="1">
    <location>
        <position position="1"/>
    </location>
</feature>
<accession>A0A0B6XXS4</accession>
<proteinExistence type="predicted"/>
<organism evidence="1">
    <name type="scientific">Arion vulgaris</name>
    <dbReference type="NCBI Taxonomy" id="1028688"/>
    <lineage>
        <taxon>Eukaryota</taxon>
        <taxon>Metazoa</taxon>
        <taxon>Spiralia</taxon>
        <taxon>Lophotrochozoa</taxon>
        <taxon>Mollusca</taxon>
        <taxon>Gastropoda</taxon>
        <taxon>Heterobranchia</taxon>
        <taxon>Euthyneura</taxon>
        <taxon>Panpulmonata</taxon>
        <taxon>Eupulmonata</taxon>
        <taxon>Stylommatophora</taxon>
        <taxon>Helicina</taxon>
        <taxon>Arionoidea</taxon>
        <taxon>Arionidae</taxon>
        <taxon>Arion</taxon>
    </lineage>
</organism>
<sequence length="99" mass="11617">RRLRQISDSHCALTALRRLRQRKWESVQMYGDRIIDLAEEAFQGSEIEEKCTQRQLTDIFIDGLEESSLQEYLLRKKPNSFNQALTVGEQNFVMGLNVR</sequence>
<dbReference type="AlphaFoldDB" id="A0A0B6XXS4"/>
<dbReference type="EMBL" id="HACG01001987">
    <property type="protein sequence ID" value="CEK48852.1"/>
    <property type="molecule type" value="Transcribed_RNA"/>
</dbReference>
<evidence type="ECO:0000313" key="1">
    <source>
        <dbReference type="EMBL" id="CEK48852.1"/>
    </source>
</evidence>